<organism evidence="3 4">
    <name type="scientific">Seohaeicola saemankumensis</name>
    <dbReference type="NCBI Taxonomy" id="481181"/>
    <lineage>
        <taxon>Bacteria</taxon>
        <taxon>Pseudomonadati</taxon>
        <taxon>Pseudomonadota</taxon>
        <taxon>Alphaproteobacteria</taxon>
        <taxon>Rhodobacterales</taxon>
        <taxon>Roseobacteraceae</taxon>
        <taxon>Seohaeicola</taxon>
    </lineage>
</organism>
<dbReference type="EMBL" id="JBHTKR010000006">
    <property type="protein sequence ID" value="MFD1196043.1"/>
    <property type="molecule type" value="Genomic_DNA"/>
</dbReference>
<feature type="domain" description="Putative Flp pilus-assembly TadG-like N-terminal" evidence="2">
    <location>
        <begin position="9"/>
        <end position="55"/>
    </location>
</feature>
<comment type="caution">
    <text evidence="3">The sequence shown here is derived from an EMBL/GenBank/DDBJ whole genome shotgun (WGS) entry which is preliminary data.</text>
</comment>
<dbReference type="Pfam" id="PF13400">
    <property type="entry name" value="Tad"/>
    <property type="match status" value="1"/>
</dbReference>
<keyword evidence="1" id="KW-0472">Membrane</keyword>
<evidence type="ECO:0000313" key="4">
    <source>
        <dbReference type="Proteomes" id="UP001597151"/>
    </source>
</evidence>
<evidence type="ECO:0000313" key="3">
    <source>
        <dbReference type="EMBL" id="MFD1196043.1"/>
    </source>
</evidence>
<reference evidence="4" key="1">
    <citation type="journal article" date="2019" name="Int. J. Syst. Evol. Microbiol.">
        <title>The Global Catalogue of Microorganisms (GCM) 10K type strain sequencing project: providing services to taxonomists for standard genome sequencing and annotation.</title>
        <authorList>
            <consortium name="The Broad Institute Genomics Platform"/>
            <consortium name="The Broad Institute Genome Sequencing Center for Infectious Disease"/>
            <person name="Wu L."/>
            <person name="Ma J."/>
        </authorList>
    </citation>
    <scope>NUCLEOTIDE SEQUENCE [LARGE SCALE GENOMIC DNA]</scope>
    <source>
        <strain evidence="4">CCUG 55328</strain>
    </source>
</reference>
<keyword evidence="1" id="KW-1133">Transmembrane helix</keyword>
<evidence type="ECO:0000259" key="2">
    <source>
        <dbReference type="Pfam" id="PF13400"/>
    </source>
</evidence>
<keyword evidence="1" id="KW-0812">Transmembrane</keyword>
<sequence>MRFFRSDSGYALVLTLLFMPVFIGMSLLVIDISRGNNAHSDLQAAADALALAGARELDGGVDSIDRAIEAMQEISNTVSFLGRTDEDASIRLTFGVEGDPVAFEVRFLTELPENDDDPVDLSACVTHPSSTCDSPVENTDQTTARFVNVRAQSRDLGPFFGLFFDGVNPVVNVPIAAVAVAAYREVACEAPPMFVCNPLAGNLTYSSVSEAFNAGWFHARLFRLRDNSNSGNFGFLNLGDLLGVGNLTNPTFRQDILPANQTLDSCGVTLDSLETRTGQITSFNDEYNTRFGLYRQNPLTAYASDVVVRKGFIMESNGCRGEIDPTFRDYLLNASSIDPALFSIDSTDGSWTYNGFNLAAMGYPANYTMPEPLDGVVIGGASVTDGNDHIWPVEDYLRFNYPAEADDILAEIVPQSYAAGDDVANPNIDTPSRHDVYLYEVANRNTLGDVTDPDPLEASCTAAPTVDEGRIMYLAIGDCSGGLTGGSLPIEVITYARVFLTNPVTGPSDPAITFEVIDVTDQGAGTTDLVFRDEAYLVR</sequence>
<protein>
    <submittedName>
        <fullName evidence="3">Pilus assembly protein TadG-related protein</fullName>
    </submittedName>
</protein>
<dbReference type="Proteomes" id="UP001597151">
    <property type="component" value="Unassembled WGS sequence"/>
</dbReference>
<gene>
    <name evidence="3" type="ORF">ACFQ3C_15320</name>
</gene>
<dbReference type="RefSeq" id="WP_380793595.1">
    <property type="nucleotide sequence ID" value="NZ_JBHTKR010000006.1"/>
</dbReference>
<evidence type="ECO:0000256" key="1">
    <source>
        <dbReference type="SAM" id="Phobius"/>
    </source>
</evidence>
<dbReference type="InterPro" id="IPR028087">
    <property type="entry name" value="Tad_N"/>
</dbReference>
<proteinExistence type="predicted"/>
<accession>A0ABW3TG74</accession>
<keyword evidence="4" id="KW-1185">Reference proteome</keyword>
<feature type="transmembrane region" description="Helical" evidence="1">
    <location>
        <begin position="12"/>
        <end position="30"/>
    </location>
</feature>
<name>A0ABW3TG74_9RHOB</name>